<feature type="region of interest" description="Disordered" evidence="1">
    <location>
        <begin position="1"/>
        <end position="95"/>
    </location>
</feature>
<dbReference type="Proteomes" id="UP000585474">
    <property type="component" value="Unassembled WGS sequence"/>
</dbReference>
<evidence type="ECO:0000313" key="2">
    <source>
        <dbReference type="EMBL" id="GFZ03024.1"/>
    </source>
</evidence>
<comment type="caution">
    <text evidence="2">The sequence shown here is derived from an EMBL/GenBank/DDBJ whole genome shotgun (WGS) entry which is preliminary data.</text>
</comment>
<sequence length="95" mass="10474">MERTKHASNDPRGDDPNPVESKMGDGADEEEDGDKGMSHREMDIEENLELPPSIRWQDDETVDEEVPMQRVSPMHGGHPPQEGTSTQGGPPALEV</sequence>
<dbReference type="AlphaFoldDB" id="A0A7J0FWR4"/>
<keyword evidence="3" id="KW-1185">Reference proteome</keyword>
<proteinExistence type="predicted"/>
<organism evidence="2 3">
    <name type="scientific">Actinidia rufa</name>
    <dbReference type="NCBI Taxonomy" id="165716"/>
    <lineage>
        <taxon>Eukaryota</taxon>
        <taxon>Viridiplantae</taxon>
        <taxon>Streptophyta</taxon>
        <taxon>Embryophyta</taxon>
        <taxon>Tracheophyta</taxon>
        <taxon>Spermatophyta</taxon>
        <taxon>Magnoliopsida</taxon>
        <taxon>eudicotyledons</taxon>
        <taxon>Gunneridae</taxon>
        <taxon>Pentapetalae</taxon>
        <taxon>asterids</taxon>
        <taxon>Ericales</taxon>
        <taxon>Actinidiaceae</taxon>
        <taxon>Actinidia</taxon>
    </lineage>
</organism>
<protein>
    <submittedName>
        <fullName evidence="2">Uncharacterized protein</fullName>
    </submittedName>
</protein>
<gene>
    <name evidence="2" type="ORF">Acr_15g0016320</name>
</gene>
<evidence type="ECO:0000313" key="3">
    <source>
        <dbReference type="Proteomes" id="UP000585474"/>
    </source>
</evidence>
<feature type="compositionally biased region" description="Basic and acidic residues" evidence="1">
    <location>
        <begin position="1"/>
        <end position="15"/>
    </location>
</feature>
<dbReference type="EMBL" id="BJWL01000015">
    <property type="protein sequence ID" value="GFZ03024.1"/>
    <property type="molecule type" value="Genomic_DNA"/>
</dbReference>
<evidence type="ECO:0000256" key="1">
    <source>
        <dbReference type="SAM" id="MobiDB-lite"/>
    </source>
</evidence>
<accession>A0A7J0FWR4</accession>
<reference evidence="2 3" key="1">
    <citation type="submission" date="2019-07" db="EMBL/GenBank/DDBJ databases">
        <title>De Novo Assembly of kiwifruit Actinidia rufa.</title>
        <authorList>
            <person name="Sugita-Konishi S."/>
            <person name="Sato K."/>
            <person name="Mori E."/>
            <person name="Abe Y."/>
            <person name="Kisaki G."/>
            <person name="Hamano K."/>
            <person name="Suezawa K."/>
            <person name="Otani M."/>
            <person name="Fukuda T."/>
            <person name="Manabe T."/>
            <person name="Gomi K."/>
            <person name="Tabuchi M."/>
            <person name="Akimitsu K."/>
            <person name="Kataoka I."/>
        </authorList>
    </citation>
    <scope>NUCLEOTIDE SEQUENCE [LARGE SCALE GENOMIC DNA]</scope>
    <source>
        <strain evidence="3">cv. Fuchu</strain>
    </source>
</reference>
<name>A0A7J0FWR4_9ERIC</name>